<gene>
    <name evidence="9" type="ORF">ACFPET_16665</name>
</gene>
<keyword evidence="8" id="KW-0472">Membrane</keyword>
<dbReference type="PANTHER" id="PTHR45639:SF3">
    <property type="entry name" value="HYPOXIA UP-REGULATED PROTEIN 1"/>
    <property type="match status" value="1"/>
</dbReference>
<dbReference type="PROSITE" id="PS01036">
    <property type="entry name" value="HSP70_3"/>
    <property type="match status" value="1"/>
</dbReference>
<protein>
    <submittedName>
        <fullName evidence="9">Hsp70 family protein</fullName>
    </submittedName>
</protein>
<evidence type="ECO:0000313" key="10">
    <source>
        <dbReference type="Proteomes" id="UP001595823"/>
    </source>
</evidence>
<reference evidence="10" key="1">
    <citation type="journal article" date="2019" name="Int. J. Syst. Evol. Microbiol.">
        <title>The Global Catalogue of Microorganisms (GCM) 10K type strain sequencing project: providing services to taxonomists for standard genome sequencing and annotation.</title>
        <authorList>
            <consortium name="The Broad Institute Genomics Platform"/>
            <consortium name="The Broad Institute Genome Sequencing Center for Infectious Disease"/>
            <person name="Wu L."/>
            <person name="Ma J."/>
        </authorList>
    </citation>
    <scope>NUCLEOTIDE SEQUENCE [LARGE SCALE GENOMIC DNA]</scope>
    <source>
        <strain evidence="10">IBRC-M 10908</strain>
    </source>
</reference>
<keyword evidence="4" id="KW-0547">Nucleotide-binding</keyword>
<keyword evidence="8" id="KW-1133">Transmembrane helix</keyword>
<evidence type="ECO:0000313" key="9">
    <source>
        <dbReference type="EMBL" id="MFC4336835.1"/>
    </source>
</evidence>
<feature type="transmembrane region" description="Helical" evidence="8">
    <location>
        <begin position="417"/>
        <end position="436"/>
    </location>
</feature>
<dbReference type="InterPro" id="IPR018181">
    <property type="entry name" value="Heat_shock_70_CS"/>
</dbReference>
<comment type="subcellular location">
    <subcellularLocation>
        <location evidence="1">Endoplasmic reticulum lumen</location>
    </subcellularLocation>
</comment>
<keyword evidence="6" id="KW-0346">Stress response</keyword>
<comment type="caution">
    <text evidence="9">The sequence shown here is derived from an EMBL/GenBank/DDBJ whole genome shotgun (WGS) entry which is preliminary data.</text>
</comment>
<dbReference type="PANTHER" id="PTHR45639">
    <property type="entry name" value="HSC70CB, ISOFORM G-RELATED"/>
    <property type="match status" value="1"/>
</dbReference>
<evidence type="ECO:0000256" key="2">
    <source>
        <dbReference type="ARBA" id="ARBA00007381"/>
    </source>
</evidence>
<name>A0ABV8U221_9ACTN</name>
<comment type="similarity">
    <text evidence="2">Belongs to the heat shock protein 70 family.</text>
</comment>
<dbReference type="Pfam" id="PF00012">
    <property type="entry name" value="HSP70"/>
    <property type="match status" value="1"/>
</dbReference>
<dbReference type="Gene3D" id="3.30.420.40">
    <property type="match status" value="2"/>
</dbReference>
<proteinExistence type="inferred from homology"/>
<keyword evidence="3" id="KW-0732">Signal</keyword>
<dbReference type="RefSeq" id="WP_380623177.1">
    <property type="nucleotide sequence ID" value="NZ_JBHSDK010000023.1"/>
</dbReference>
<dbReference type="Proteomes" id="UP001595823">
    <property type="component" value="Unassembled WGS sequence"/>
</dbReference>
<keyword evidence="5" id="KW-0067">ATP-binding</keyword>
<dbReference type="PRINTS" id="PR00301">
    <property type="entry name" value="HEATSHOCK70"/>
</dbReference>
<keyword evidence="8" id="KW-0812">Transmembrane</keyword>
<evidence type="ECO:0000256" key="6">
    <source>
        <dbReference type="ARBA" id="ARBA00023016"/>
    </source>
</evidence>
<dbReference type="EMBL" id="JBHSDK010000023">
    <property type="protein sequence ID" value="MFC4336835.1"/>
    <property type="molecule type" value="Genomic_DNA"/>
</dbReference>
<dbReference type="Gene3D" id="3.90.640.10">
    <property type="entry name" value="Actin, Chain A, domain 4"/>
    <property type="match status" value="1"/>
</dbReference>
<evidence type="ECO:0000256" key="7">
    <source>
        <dbReference type="ARBA" id="ARBA00023186"/>
    </source>
</evidence>
<dbReference type="SUPFAM" id="SSF53067">
    <property type="entry name" value="Actin-like ATPase domain"/>
    <property type="match status" value="2"/>
</dbReference>
<keyword evidence="7" id="KW-0143">Chaperone</keyword>
<dbReference type="InterPro" id="IPR013126">
    <property type="entry name" value="Hsp_70_fam"/>
</dbReference>
<evidence type="ECO:0000256" key="1">
    <source>
        <dbReference type="ARBA" id="ARBA00004319"/>
    </source>
</evidence>
<organism evidence="9 10">
    <name type="scientific">Salininema proteolyticum</name>
    <dbReference type="NCBI Taxonomy" id="1607685"/>
    <lineage>
        <taxon>Bacteria</taxon>
        <taxon>Bacillati</taxon>
        <taxon>Actinomycetota</taxon>
        <taxon>Actinomycetes</taxon>
        <taxon>Glycomycetales</taxon>
        <taxon>Glycomycetaceae</taxon>
        <taxon>Salininema</taxon>
    </lineage>
</organism>
<sequence length="437" mass="46648">MTSPPLLAVDIGTSNSVGVLRDSQGNVRPLLIDGSPVTPSAVYLDDEGTLHTGRDAETLAAAHPDRFEPNPKKRTGDGEILLGLSEVSVTEVFAALLRRMADAAGSVTGDLPAVVLTCPQDWGERRRRALREAATKAGFTEISLVTEPVAAAYYYAERLSIPIAEGEAIVVFDFGGGTLDIALAQKEPGGGFRVAGAGGLEDLGGLDIDAALVDHLGETVAAAHPEEWDRLTRPGNSATMRDRIALWRNVRSAKEMLSRAATAPVAVPGIETSFHLTRREMDELARPILARAAGELERVLDMSALPRTAIAGVFLVGGSTRMPLVSQVLHERTGFAPRTLEQPEIPVAEGALAARDRRTSGVRESAPPARLQFTQSEYTQEPLDEPTAMRAAGARSEFLPPMANEPARAPAAGRRSLQNTVLVLIVIGLFFFFLSLL</sequence>
<evidence type="ECO:0000256" key="8">
    <source>
        <dbReference type="SAM" id="Phobius"/>
    </source>
</evidence>
<keyword evidence="10" id="KW-1185">Reference proteome</keyword>
<evidence type="ECO:0000256" key="5">
    <source>
        <dbReference type="ARBA" id="ARBA00022840"/>
    </source>
</evidence>
<accession>A0ABV8U221</accession>
<evidence type="ECO:0000256" key="4">
    <source>
        <dbReference type="ARBA" id="ARBA00022741"/>
    </source>
</evidence>
<dbReference type="InterPro" id="IPR043129">
    <property type="entry name" value="ATPase_NBD"/>
</dbReference>
<evidence type="ECO:0000256" key="3">
    <source>
        <dbReference type="ARBA" id="ARBA00022729"/>
    </source>
</evidence>